<dbReference type="InterPro" id="IPR020806">
    <property type="entry name" value="PKS_PP-bd"/>
</dbReference>
<keyword evidence="3" id="KW-0436">Ligase</keyword>
<reference evidence="5" key="1">
    <citation type="submission" date="2019-02" db="EMBL/GenBank/DDBJ databases">
        <authorList>
            <person name="Gruber-Vodicka R. H."/>
            <person name="Seah K. B. B."/>
        </authorList>
    </citation>
    <scope>NUCLEOTIDE SEQUENCE</scope>
    <source>
        <strain evidence="5">BECK_BZ123</strain>
    </source>
</reference>
<dbReference type="Gene3D" id="3.40.50.720">
    <property type="entry name" value="NAD(P)-binding Rossmann-like Domain"/>
    <property type="match status" value="1"/>
</dbReference>
<dbReference type="PROSITE" id="PS50075">
    <property type="entry name" value="CARRIER"/>
    <property type="match status" value="1"/>
</dbReference>
<dbReference type="InterPro" id="IPR036736">
    <property type="entry name" value="ACP-like_sf"/>
</dbReference>
<dbReference type="InterPro" id="IPR036514">
    <property type="entry name" value="SGNH_hydro_sf"/>
</dbReference>
<dbReference type="InterPro" id="IPR013120">
    <property type="entry name" value="FAR_NAD-bd"/>
</dbReference>
<dbReference type="Gene3D" id="3.40.630.30">
    <property type="match status" value="1"/>
</dbReference>
<dbReference type="Pfam" id="PF07993">
    <property type="entry name" value="NAD_binding_4"/>
    <property type="match status" value="1"/>
</dbReference>
<dbReference type="Gene3D" id="3.40.50.1110">
    <property type="entry name" value="SGNH hydrolase"/>
    <property type="match status" value="1"/>
</dbReference>
<dbReference type="EMBL" id="CAADFS010000004">
    <property type="protein sequence ID" value="VFK38340.1"/>
    <property type="molecule type" value="Genomic_DNA"/>
</dbReference>
<dbReference type="InterPro" id="IPR010037">
    <property type="entry name" value="FkbH_domain"/>
</dbReference>
<dbReference type="NCBIfam" id="TIGR01746">
    <property type="entry name" value="Thioester-redct"/>
    <property type="match status" value="1"/>
</dbReference>
<evidence type="ECO:0000256" key="2">
    <source>
        <dbReference type="ARBA" id="ARBA00022553"/>
    </source>
</evidence>
<dbReference type="NCBIfam" id="TIGR01686">
    <property type="entry name" value="FkbH"/>
    <property type="match status" value="1"/>
</dbReference>
<dbReference type="InterPro" id="IPR036291">
    <property type="entry name" value="NAD(P)-bd_dom_sf"/>
</dbReference>
<dbReference type="CDD" id="cd05235">
    <property type="entry name" value="SDR_e1"/>
    <property type="match status" value="1"/>
</dbReference>
<keyword evidence="1" id="KW-0596">Phosphopantetheine</keyword>
<dbReference type="SUPFAM" id="SSF56784">
    <property type="entry name" value="HAD-like"/>
    <property type="match status" value="1"/>
</dbReference>
<dbReference type="InterPro" id="IPR023214">
    <property type="entry name" value="HAD_sf"/>
</dbReference>
<organism evidence="5">
    <name type="scientific">Candidatus Kentrum sp. TC</name>
    <dbReference type="NCBI Taxonomy" id="2126339"/>
    <lineage>
        <taxon>Bacteria</taxon>
        <taxon>Pseudomonadati</taxon>
        <taxon>Pseudomonadota</taxon>
        <taxon>Gammaproteobacteria</taxon>
        <taxon>Candidatus Kentrum</taxon>
    </lineage>
</organism>
<dbReference type="SMART" id="SM00823">
    <property type="entry name" value="PKS_PP"/>
    <property type="match status" value="1"/>
</dbReference>
<proteinExistence type="predicted"/>
<dbReference type="InterPro" id="IPR023213">
    <property type="entry name" value="CAT-like_dom_sf"/>
</dbReference>
<feature type="domain" description="Carrier" evidence="4">
    <location>
        <begin position="1038"/>
        <end position="1113"/>
    </location>
</feature>
<protein>
    <submittedName>
        <fullName evidence="5">HAD-superfamily phosphatase, subfamily IIIC/FkbH-like domain-containing protein/thioester reductase domain-containing protein</fullName>
    </submittedName>
</protein>
<dbReference type="InterPro" id="IPR010033">
    <property type="entry name" value="HAD_SF_ppase_IIIC"/>
</dbReference>
<dbReference type="Gene3D" id="1.10.1200.10">
    <property type="entry name" value="ACP-like"/>
    <property type="match status" value="1"/>
</dbReference>
<dbReference type="SUPFAM" id="SSF47336">
    <property type="entry name" value="ACP-like"/>
    <property type="match status" value="1"/>
</dbReference>
<dbReference type="SUPFAM" id="SSF51735">
    <property type="entry name" value="NAD(P)-binding Rossmann-fold domains"/>
    <property type="match status" value="1"/>
</dbReference>
<dbReference type="SUPFAM" id="SSF55729">
    <property type="entry name" value="Acyl-CoA N-acyltransferases (Nat)"/>
    <property type="match status" value="1"/>
</dbReference>
<dbReference type="InterPro" id="IPR036412">
    <property type="entry name" value="HAD-like_sf"/>
</dbReference>
<keyword evidence="2" id="KW-0597">Phosphoprotein</keyword>
<dbReference type="InterPro" id="IPR009081">
    <property type="entry name" value="PP-bd_ACP"/>
</dbReference>
<dbReference type="SUPFAM" id="SSF52777">
    <property type="entry name" value="CoA-dependent acyltransferases"/>
    <property type="match status" value="2"/>
</dbReference>
<dbReference type="InterPro" id="IPR010080">
    <property type="entry name" value="Thioester_reductase-like_dom"/>
</dbReference>
<sequence>MHTNAVSSNQERLWYLSNLNSDLSVTFNIGAISHCRGSVDQRALKEAIARVVKKHSSLRTEFDEKDGEVISRQHPGIDIDLTTEPMTNPDEAGINATVSGIFRKMVAQPFDLRRAPLWRMRLLHVAQDHYRLLFVAHHIISDLRSIFVLFKAIQHEHELLTGGRPAPWPKTVSNEEAFELFLDRQHRQNSLEQRARLEHKIAGTRPLTDLGDLSRPESPSFEADTYFFPIPEELMASLSQWASKERLNPSAVMLAAFEVLIYRQANQEHFLLGFPVDGRCGAASKNAMGFFSEPMIIRANMHPWLTLHEVINLAQQEIKQSIRWRHTPFAVAAEIIEHHHGRASFPALQLLFNHALLPSADDPKCRMRIRCIYEGFGKINLDLWLTVQSSDERIMGRFDYNRHIFSDALIRTFAKDYIRLLETMVRKPDIVLDRVALSLIPDRIGKPIPANMVVAASFTADPILPILRSWATFFGQEMAAVAAPYQQVLQQLLSKTSLFANPDNAANIILIRPGDFFRYRAGQVASDHETRLIDELLSALDACIGRNPVPHLLGVCPGPSESVSERSFSERLIKGANRIMGIEVIAPDEWMRYYPVESIHDLTADELGHVPYTDAFFASMGTLLFRRWLRVAHVGVKVIVLDCDNTLWRGILGEDGVNGVTLDPGHLELHRFMIARQQAGVLLCLCSKNDQAIVDEFFETHADSILRNEHIVARRINWQSKSRNIAELAEELDLGLDSFVFIDDNPIEIEEVRAVLPQVLSLRLPRDPKAIPRFLDNLWALDIRAGTDEDRQRTRLYREQVERETFRLGKDDYLAFLHGLELEVDFSVPSREDLPRASQLTLRTNQFNFTTRQRTESELAALMRQEQKRIWAVRVSDHFGDYGFVGLLIADVGANASDTLDVDTFLLSCRALGRGVEHRMLAYLGAYALEHGIDGIRLELFPTERNQPAFAFLQGLGETAVEDKQGGFSLRLPAKAAAETVLSSEPATFEKRHSPKVEQDTTRGIESTKLVYVGERLTDVEAIMTEFDMLGLVRKPASDDAQSRDKVSEVFTEILRHAEVRDDQDFFEAGGTSLRAIRLLSLIQSRLGVTLDPTDFLRDPTPAAVRRLLAGDRGGDDARAARLREQMLRDQELNFSIIGFLEPEPILNEPQEILLTGATGFLGANLLNELIRATTAHIHVLARVEDDKRADDDKATRNRVRQTFDKYELRWGRVFEKRVTYHRGDLSEPKLGLSSATFDQLAGKLEAIIHCGAAVDFIQPYEKLKKTNVIGMREILALAVHARIKAVHYISTLGVLHGFDDLARDELNEGALSRFGDRLPTGYQQTKWVAEGILSRARERGLPLSIYRPGTIGGHSLTGAANPSDLWVRMMSAIHRMHAVPVMKDMDFLPVDIVAGMIVVIARDPINLGQTYHLCHPKPLPLKTLDRWFGLAGFNTPIISMEGWLKKLERFLEAHPQHMLASLSPVITTEDPQRNLFRILLASPPVSMRHTQAALARAGMTIPPITRELLGRYYDVFRERGWIPKISESDLDAFLLSYPEHMFGFAAVPGSDPVSTGTLPFVEAARIGEERGDVLQLNMTCFIETIYHLAKDRTIFVKGEVICPLLHPEPLKIISGSWRIRPHSGLTGTGKDEVVFLRYRMKLRDTDGKQYDFNGFKLAEARFDLWRQATTLNIEISDEEGIRILGRASIPTDVYLEDQVYGLKVNDSVSRKDRLQLKAAWLAFLGANIGVNYLEVALRKGFRLFKRL</sequence>
<evidence type="ECO:0000256" key="1">
    <source>
        <dbReference type="ARBA" id="ARBA00022450"/>
    </source>
</evidence>
<evidence type="ECO:0000259" key="4">
    <source>
        <dbReference type="PROSITE" id="PS50075"/>
    </source>
</evidence>
<dbReference type="InterPro" id="IPR001242">
    <property type="entry name" value="Condensation_dom"/>
</dbReference>
<accession>A0A450Y9X6</accession>
<dbReference type="NCBIfam" id="TIGR01681">
    <property type="entry name" value="HAD-SF-IIIC"/>
    <property type="match status" value="1"/>
</dbReference>
<dbReference type="GO" id="GO:0016874">
    <property type="term" value="F:ligase activity"/>
    <property type="evidence" value="ECO:0007669"/>
    <property type="project" value="UniProtKB-KW"/>
</dbReference>
<name>A0A450Y9X6_9GAMM</name>
<dbReference type="InterPro" id="IPR016181">
    <property type="entry name" value="Acyl_CoA_acyltransferase"/>
</dbReference>
<evidence type="ECO:0000256" key="3">
    <source>
        <dbReference type="ARBA" id="ARBA00022598"/>
    </source>
</evidence>
<dbReference type="PANTHER" id="PTHR44845">
    <property type="entry name" value="CARRIER DOMAIN-CONTAINING PROTEIN"/>
    <property type="match status" value="1"/>
</dbReference>
<dbReference type="Pfam" id="PF00668">
    <property type="entry name" value="Condensation"/>
    <property type="match status" value="1"/>
</dbReference>
<dbReference type="Gene3D" id="3.30.559.30">
    <property type="entry name" value="Nonribosomal peptide synthetase, condensation domain"/>
    <property type="match status" value="1"/>
</dbReference>
<dbReference type="Gene3D" id="3.40.50.1000">
    <property type="entry name" value="HAD superfamily/HAD-like"/>
    <property type="match status" value="1"/>
</dbReference>
<gene>
    <name evidence="5" type="ORF">BECKTC1821D_GA0114238_100444</name>
</gene>
<dbReference type="GO" id="GO:0031177">
    <property type="term" value="F:phosphopantetheine binding"/>
    <property type="evidence" value="ECO:0007669"/>
    <property type="project" value="InterPro"/>
</dbReference>
<dbReference type="Pfam" id="PF00550">
    <property type="entry name" value="PP-binding"/>
    <property type="match status" value="1"/>
</dbReference>
<dbReference type="GO" id="GO:0016788">
    <property type="term" value="F:hydrolase activity, acting on ester bonds"/>
    <property type="evidence" value="ECO:0007669"/>
    <property type="project" value="UniProtKB-ARBA"/>
</dbReference>
<dbReference type="Gene3D" id="3.30.559.10">
    <property type="entry name" value="Chloramphenicol acetyltransferase-like domain"/>
    <property type="match status" value="1"/>
</dbReference>
<dbReference type="PANTHER" id="PTHR44845:SF6">
    <property type="entry name" value="BETA-ALANINE-ACTIVATING ENZYME"/>
    <property type="match status" value="1"/>
</dbReference>
<evidence type="ECO:0000313" key="5">
    <source>
        <dbReference type="EMBL" id="VFK38340.1"/>
    </source>
</evidence>